<dbReference type="EMBL" id="CAJPWZ010001511">
    <property type="protein sequence ID" value="CAG2217210.1"/>
    <property type="molecule type" value="Genomic_DNA"/>
</dbReference>
<proteinExistence type="predicted"/>
<dbReference type="Proteomes" id="UP000683360">
    <property type="component" value="Unassembled WGS sequence"/>
</dbReference>
<keyword evidence="3" id="KW-1185">Reference proteome</keyword>
<dbReference type="OrthoDB" id="6148231at2759"/>
<dbReference type="AlphaFoldDB" id="A0A8S3S788"/>
<evidence type="ECO:0000256" key="1">
    <source>
        <dbReference type="SAM" id="MobiDB-lite"/>
    </source>
</evidence>
<dbReference type="PANTHER" id="PTHR47331">
    <property type="entry name" value="PHD-TYPE DOMAIN-CONTAINING PROTEIN"/>
    <property type="match status" value="1"/>
</dbReference>
<organism evidence="2 3">
    <name type="scientific">Mytilus edulis</name>
    <name type="common">Blue mussel</name>
    <dbReference type="NCBI Taxonomy" id="6550"/>
    <lineage>
        <taxon>Eukaryota</taxon>
        <taxon>Metazoa</taxon>
        <taxon>Spiralia</taxon>
        <taxon>Lophotrochozoa</taxon>
        <taxon>Mollusca</taxon>
        <taxon>Bivalvia</taxon>
        <taxon>Autobranchia</taxon>
        <taxon>Pteriomorphia</taxon>
        <taxon>Mytilida</taxon>
        <taxon>Mytiloidea</taxon>
        <taxon>Mytilidae</taxon>
        <taxon>Mytilinae</taxon>
        <taxon>Mytilus</taxon>
    </lineage>
</organism>
<protein>
    <submittedName>
        <fullName evidence="2">Uncharacterized protein</fullName>
    </submittedName>
</protein>
<sequence length="174" mass="19417">MGEAYGYRKNDEVCVADAKPMVANDNNLVQELTKALSELKPQSTDSKPEMPPKYQKPRYNNPHQHKSKDCKEKVPCEACGSESHASAIHLGFIEHKSRVNHGEEKNNQNIPEQDAVTKCTQICKQQFSGKSCAKIVQVKIHKSDSPNKTLTSYAILDDQSNKTLVYSSVLDTLV</sequence>
<gene>
    <name evidence="2" type="ORF">MEDL_30908</name>
</gene>
<dbReference type="PANTHER" id="PTHR47331:SF6">
    <property type="entry name" value="DOUBLECORTIN DOMAIN-CONTAINING PROTEIN"/>
    <property type="match status" value="1"/>
</dbReference>
<feature type="region of interest" description="Disordered" evidence="1">
    <location>
        <begin position="35"/>
        <end position="69"/>
    </location>
</feature>
<reference evidence="2" key="1">
    <citation type="submission" date="2021-03" db="EMBL/GenBank/DDBJ databases">
        <authorList>
            <person name="Bekaert M."/>
        </authorList>
    </citation>
    <scope>NUCLEOTIDE SEQUENCE</scope>
</reference>
<accession>A0A8S3S788</accession>
<evidence type="ECO:0000313" key="2">
    <source>
        <dbReference type="EMBL" id="CAG2217210.1"/>
    </source>
</evidence>
<comment type="caution">
    <text evidence="2">The sequence shown here is derived from an EMBL/GenBank/DDBJ whole genome shotgun (WGS) entry which is preliminary data.</text>
</comment>
<name>A0A8S3S788_MYTED</name>
<evidence type="ECO:0000313" key="3">
    <source>
        <dbReference type="Proteomes" id="UP000683360"/>
    </source>
</evidence>